<dbReference type="PANTHER" id="PTHR43861">
    <property type="entry name" value="TRANS-ACONITATE 2-METHYLTRANSFERASE-RELATED"/>
    <property type="match status" value="1"/>
</dbReference>
<keyword evidence="2" id="KW-0472">Membrane</keyword>
<dbReference type="Pfam" id="PF13489">
    <property type="entry name" value="Methyltransf_23"/>
    <property type="match status" value="1"/>
</dbReference>
<evidence type="ECO:0000313" key="3">
    <source>
        <dbReference type="EMBL" id="SEF83871.1"/>
    </source>
</evidence>
<dbReference type="Gene3D" id="3.40.50.150">
    <property type="entry name" value="Vaccinia Virus protein VP39"/>
    <property type="match status" value="1"/>
</dbReference>
<reference evidence="4" key="1">
    <citation type="submission" date="2016-10" db="EMBL/GenBank/DDBJ databases">
        <authorList>
            <person name="Varghese N."/>
            <person name="Submissions S."/>
        </authorList>
    </citation>
    <scope>NUCLEOTIDE SEQUENCE [LARGE SCALE GENOMIC DNA]</scope>
    <source>
        <strain evidence="4">DSM 17298</strain>
    </source>
</reference>
<dbReference type="EMBL" id="FNVR01000006">
    <property type="protein sequence ID" value="SEF83871.1"/>
    <property type="molecule type" value="Genomic_DNA"/>
</dbReference>
<feature type="transmembrane region" description="Helical" evidence="2">
    <location>
        <begin position="259"/>
        <end position="277"/>
    </location>
</feature>
<accession>A0A1H5VAR0</accession>
<dbReference type="GO" id="GO:0008168">
    <property type="term" value="F:methyltransferase activity"/>
    <property type="evidence" value="ECO:0007669"/>
    <property type="project" value="UniProtKB-KW"/>
</dbReference>
<protein>
    <submittedName>
        <fullName evidence="3">Methyltransferase domain-containing protein</fullName>
    </submittedName>
</protein>
<gene>
    <name evidence="3" type="ORF">SAMN03080598_01599</name>
</gene>
<dbReference type="SUPFAM" id="SSF53335">
    <property type="entry name" value="S-adenosyl-L-methionine-dependent methyltransferases"/>
    <property type="match status" value="1"/>
</dbReference>
<sequence length="300" mass="33729">MRQITCPVCKNFPSLSPKNQSIIPCPNCATRWTFLAEEIDGDSLYNDEVYSVVDNRNSIFERIIFSEAEKILRKARKINPLANSVLDFGSGKGQFLAVAKELGWQGLGIETAEERADFAKEKYKVKVLSGIYEKGKIEGGNFDLITLNHVLEHLPGPIDLVKSLLSENLASNGLVYIEVPRADSLQAQLAGKNWIHWDIPRHLTHWTESGLEDQMLKIGFEIVDKRAFSVHLGVLGMLQALLSKVGFRENLILKLKRKKSLGLLISIGFFLPFAWILELVSTRFGKSGIMGIYLKRNEKS</sequence>
<dbReference type="GO" id="GO:0032259">
    <property type="term" value="P:methylation"/>
    <property type="evidence" value="ECO:0007669"/>
    <property type="project" value="UniProtKB-KW"/>
</dbReference>
<organism evidence="3 4">
    <name type="scientific">Algoriphagus boritolerans DSM 17298 = JCM 18970</name>
    <dbReference type="NCBI Taxonomy" id="1120964"/>
    <lineage>
        <taxon>Bacteria</taxon>
        <taxon>Pseudomonadati</taxon>
        <taxon>Bacteroidota</taxon>
        <taxon>Cytophagia</taxon>
        <taxon>Cytophagales</taxon>
        <taxon>Cyclobacteriaceae</taxon>
        <taxon>Algoriphagus</taxon>
    </lineage>
</organism>
<keyword evidence="2" id="KW-0812">Transmembrane</keyword>
<keyword evidence="1 3" id="KW-0808">Transferase</keyword>
<dbReference type="STRING" id="1120964.GCA_001313265_01626"/>
<dbReference type="OrthoDB" id="2370471at2"/>
<evidence type="ECO:0000256" key="1">
    <source>
        <dbReference type="ARBA" id="ARBA00022679"/>
    </source>
</evidence>
<evidence type="ECO:0000256" key="2">
    <source>
        <dbReference type="SAM" id="Phobius"/>
    </source>
</evidence>
<dbReference type="RefSeq" id="WP_103924273.1">
    <property type="nucleotide sequence ID" value="NZ_FNVR01000006.1"/>
</dbReference>
<dbReference type="InterPro" id="IPR029063">
    <property type="entry name" value="SAM-dependent_MTases_sf"/>
</dbReference>
<dbReference type="PANTHER" id="PTHR43861:SF3">
    <property type="entry name" value="PUTATIVE (AFU_ORTHOLOGUE AFUA_2G14390)-RELATED"/>
    <property type="match status" value="1"/>
</dbReference>
<evidence type="ECO:0000313" key="4">
    <source>
        <dbReference type="Proteomes" id="UP000236736"/>
    </source>
</evidence>
<keyword evidence="3" id="KW-0489">Methyltransferase</keyword>
<proteinExistence type="predicted"/>
<name>A0A1H5VAR0_9BACT</name>
<dbReference type="AlphaFoldDB" id="A0A1H5VAR0"/>
<dbReference type="Proteomes" id="UP000236736">
    <property type="component" value="Unassembled WGS sequence"/>
</dbReference>
<dbReference type="CDD" id="cd02440">
    <property type="entry name" value="AdoMet_MTases"/>
    <property type="match status" value="1"/>
</dbReference>
<keyword evidence="4" id="KW-1185">Reference proteome</keyword>
<keyword evidence="2" id="KW-1133">Transmembrane helix</keyword>